<dbReference type="PANTHER" id="PTHR30146">
    <property type="entry name" value="LACI-RELATED TRANSCRIPTIONAL REPRESSOR"/>
    <property type="match status" value="1"/>
</dbReference>
<dbReference type="Gene3D" id="3.40.50.2300">
    <property type="match status" value="2"/>
</dbReference>
<accession>B0T5J4</accession>
<dbReference type="HOGENOM" id="CLU_037628_6_1_5"/>
<dbReference type="OrthoDB" id="128688at2"/>
<evidence type="ECO:0000259" key="4">
    <source>
        <dbReference type="PROSITE" id="PS50932"/>
    </source>
</evidence>
<keyword evidence="2" id="KW-0238">DNA-binding</keyword>
<feature type="domain" description="HTH lacI-type" evidence="4">
    <location>
        <begin position="7"/>
        <end position="61"/>
    </location>
</feature>
<gene>
    <name evidence="5" type="ordered locus">Caul_0415</name>
</gene>
<evidence type="ECO:0000256" key="1">
    <source>
        <dbReference type="ARBA" id="ARBA00023015"/>
    </source>
</evidence>
<proteinExistence type="predicted"/>
<reference evidence="5" key="1">
    <citation type="submission" date="2008-01" db="EMBL/GenBank/DDBJ databases">
        <title>Complete sequence of chromosome of Caulobacter sp. K31.</title>
        <authorList>
            <consortium name="US DOE Joint Genome Institute"/>
            <person name="Copeland A."/>
            <person name="Lucas S."/>
            <person name="Lapidus A."/>
            <person name="Barry K."/>
            <person name="Glavina del Rio T."/>
            <person name="Dalin E."/>
            <person name="Tice H."/>
            <person name="Pitluck S."/>
            <person name="Bruce D."/>
            <person name="Goodwin L."/>
            <person name="Thompson L.S."/>
            <person name="Brettin T."/>
            <person name="Detter J.C."/>
            <person name="Han C."/>
            <person name="Schmutz J."/>
            <person name="Larimer F."/>
            <person name="Land M."/>
            <person name="Hauser L."/>
            <person name="Kyrpides N."/>
            <person name="Kim E."/>
            <person name="Stephens C."/>
            <person name="Richardson P."/>
        </authorList>
    </citation>
    <scope>NUCLEOTIDE SEQUENCE [LARGE SCALE GENOMIC DNA]</scope>
    <source>
        <strain evidence="5">K31</strain>
    </source>
</reference>
<dbReference type="Gene3D" id="1.10.260.40">
    <property type="entry name" value="lambda repressor-like DNA-binding domains"/>
    <property type="match status" value="1"/>
</dbReference>
<dbReference type="eggNOG" id="COG1609">
    <property type="taxonomic scope" value="Bacteria"/>
</dbReference>
<dbReference type="AlphaFoldDB" id="B0T5J4"/>
<keyword evidence="1" id="KW-0805">Transcription regulation</keyword>
<evidence type="ECO:0000256" key="3">
    <source>
        <dbReference type="ARBA" id="ARBA00023163"/>
    </source>
</evidence>
<dbReference type="SUPFAM" id="SSF53822">
    <property type="entry name" value="Periplasmic binding protein-like I"/>
    <property type="match status" value="1"/>
</dbReference>
<protein>
    <submittedName>
        <fullName evidence="5">Transcriptional regulator, LacI family</fullName>
    </submittedName>
</protein>
<dbReference type="CDD" id="cd06284">
    <property type="entry name" value="PBP1_LacI-like"/>
    <property type="match status" value="1"/>
</dbReference>
<dbReference type="InterPro" id="IPR028082">
    <property type="entry name" value="Peripla_BP_I"/>
</dbReference>
<dbReference type="PROSITE" id="PS00356">
    <property type="entry name" value="HTH_LACI_1"/>
    <property type="match status" value="1"/>
</dbReference>
<dbReference type="InterPro" id="IPR046335">
    <property type="entry name" value="LacI/GalR-like_sensor"/>
</dbReference>
<name>B0T5J4_CAUSK</name>
<evidence type="ECO:0000256" key="2">
    <source>
        <dbReference type="ARBA" id="ARBA00023125"/>
    </source>
</evidence>
<keyword evidence="3" id="KW-0804">Transcription</keyword>
<dbReference type="STRING" id="366602.Caul_0415"/>
<dbReference type="Pfam" id="PF00356">
    <property type="entry name" value="LacI"/>
    <property type="match status" value="1"/>
</dbReference>
<evidence type="ECO:0000313" key="5">
    <source>
        <dbReference type="EMBL" id="ABZ69552.1"/>
    </source>
</evidence>
<organism evidence="5">
    <name type="scientific">Caulobacter sp. (strain K31)</name>
    <dbReference type="NCBI Taxonomy" id="366602"/>
    <lineage>
        <taxon>Bacteria</taxon>
        <taxon>Pseudomonadati</taxon>
        <taxon>Pseudomonadota</taxon>
        <taxon>Alphaproteobacteria</taxon>
        <taxon>Caulobacterales</taxon>
        <taxon>Caulobacteraceae</taxon>
        <taxon>Caulobacter</taxon>
    </lineage>
</organism>
<dbReference type="CDD" id="cd01392">
    <property type="entry name" value="HTH_LacI"/>
    <property type="match status" value="1"/>
</dbReference>
<dbReference type="InterPro" id="IPR010982">
    <property type="entry name" value="Lambda_DNA-bd_dom_sf"/>
</dbReference>
<dbReference type="InterPro" id="IPR000843">
    <property type="entry name" value="HTH_LacI"/>
</dbReference>
<dbReference type="SUPFAM" id="SSF47413">
    <property type="entry name" value="lambda repressor-like DNA-binding domains"/>
    <property type="match status" value="1"/>
</dbReference>
<dbReference type="PROSITE" id="PS50932">
    <property type="entry name" value="HTH_LACI_2"/>
    <property type="match status" value="1"/>
</dbReference>
<dbReference type="GO" id="GO:0003700">
    <property type="term" value="F:DNA-binding transcription factor activity"/>
    <property type="evidence" value="ECO:0007669"/>
    <property type="project" value="TreeGrafter"/>
</dbReference>
<dbReference type="EMBL" id="CP000927">
    <property type="protein sequence ID" value="ABZ69552.1"/>
    <property type="molecule type" value="Genomic_DNA"/>
</dbReference>
<dbReference type="KEGG" id="cak:Caul_0415"/>
<dbReference type="PANTHER" id="PTHR30146:SF109">
    <property type="entry name" value="HTH-TYPE TRANSCRIPTIONAL REGULATOR GALS"/>
    <property type="match status" value="1"/>
</dbReference>
<dbReference type="SMART" id="SM00354">
    <property type="entry name" value="HTH_LACI"/>
    <property type="match status" value="1"/>
</dbReference>
<dbReference type="GO" id="GO:0000976">
    <property type="term" value="F:transcription cis-regulatory region binding"/>
    <property type="evidence" value="ECO:0007669"/>
    <property type="project" value="TreeGrafter"/>
</dbReference>
<sequence length="335" mass="35602">MPKKPSVTVKEVAAHAGVSVATVSRAMQLPDKVAADTVAQVMRSVAALGYRPNPHARNLRTSRTHLIVTLVPNLANPFFAEVIRGIEEVALQQGYSVLIGESRMDAAREQSYVDLIAGGHADGLITFTGRTPWPRIEGALPVVNACSDFTDKKVTSVDVDNVAAARSATDYLIALGHQDIGFVTGGSHSPNSLGRLAGYRAALEAAGLAVDPKHISDGNFTIESGIRAVETLLDRDPNLTAIFCANDEMALGVIKGAKARGRRVPEDLSVIGFDDINFAKHFDPPLTTIAQPMGDLGREAIGLLLEILNDPATPPRKRILPASLVIRGSTAPKAR</sequence>
<dbReference type="Pfam" id="PF13377">
    <property type="entry name" value="Peripla_BP_3"/>
    <property type="match status" value="1"/>
</dbReference>